<evidence type="ECO:0000313" key="4">
    <source>
        <dbReference type="Proteomes" id="UP000226257"/>
    </source>
</evidence>
<evidence type="ECO:0000256" key="1">
    <source>
        <dbReference type="ARBA" id="ARBA00022729"/>
    </source>
</evidence>
<dbReference type="PROSITE" id="PS51257">
    <property type="entry name" value="PROKAR_LIPOPROTEIN"/>
    <property type="match status" value="1"/>
</dbReference>
<feature type="region of interest" description="Disordered" evidence="2">
    <location>
        <begin position="24"/>
        <end position="72"/>
    </location>
</feature>
<name>A0A9X7G5F4_BACCE</name>
<evidence type="ECO:0000256" key="2">
    <source>
        <dbReference type="SAM" id="MobiDB-lite"/>
    </source>
</evidence>
<organism evidence="3 4">
    <name type="scientific">Bacillus cereus</name>
    <dbReference type="NCBI Taxonomy" id="1396"/>
    <lineage>
        <taxon>Bacteria</taxon>
        <taxon>Bacillati</taxon>
        <taxon>Bacillota</taxon>
        <taxon>Bacilli</taxon>
        <taxon>Bacillales</taxon>
        <taxon>Bacillaceae</taxon>
        <taxon>Bacillus</taxon>
        <taxon>Bacillus cereus group</taxon>
    </lineage>
</organism>
<dbReference type="EMBL" id="NVDQ01000037">
    <property type="protein sequence ID" value="PFV02859.1"/>
    <property type="molecule type" value="Genomic_DNA"/>
</dbReference>
<comment type="caution">
    <text evidence="3">The sequence shown here is derived from an EMBL/GenBank/DDBJ whole genome shotgun (WGS) entry which is preliminary data.</text>
</comment>
<sequence>MKKTVAALVFSSFLVGLTACESSEKAENKFQTKERTQELNKKEQNTTESTQENTESTQENTESAKGNRSNPISFNETAVVNDIIGHFNGKKAEKYDTKIELSILEVIRGEHAYEILRQENEFNKPAPEGKEWVLVKVKGKIIDSETQDYQYLLSDMKFNLISDKGQVYNNVLSAVTPNKLHQKLYKGAEGEGYISQVVNVGDDFMIQYTTHTQSKIFFKSK</sequence>
<dbReference type="RefSeq" id="WP_098660160.1">
    <property type="nucleotide sequence ID" value="NZ_NVDQ01000037.1"/>
</dbReference>
<feature type="compositionally biased region" description="Low complexity" evidence="2">
    <location>
        <begin position="46"/>
        <end position="63"/>
    </location>
</feature>
<dbReference type="Gene3D" id="2.60.40.1240">
    <property type="match status" value="1"/>
</dbReference>
<feature type="compositionally biased region" description="Basic and acidic residues" evidence="2">
    <location>
        <begin position="24"/>
        <end position="45"/>
    </location>
</feature>
<accession>A0A9X7G5F4</accession>
<evidence type="ECO:0000313" key="3">
    <source>
        <dbReference type="EMBL" id="PFV02859.1"/>
    </source>
</evidence>
<keyword evidence="1" id="KW-0732">Signal</keyword>
<gene>
    <name evidence="3" type="ORF">COK98_25890</name>
</gene>
<protein>
    <recommendedName>
        <fullName evidence="5">Lipoprotein</fullName>
    </recommendedName>
</protein>
<evidence type="ECO:0008006" key="5">
    <source>
        <dbReference type="Google" id="ProtNLM"/>
    </source>
</evidence>
<dbReference type="InterPro" id="IPR029050">
    <property type="entry name" value="Immunoprotect_excell_Ig-like"/>
</dbReference>
<dbReference type="AlphaFoldDB" id="A0A9X7G5F4"/>
<reference evidence="3 4" key="1">
    <citation type="submission" date="2017-09" db="EMBL/GenBank/DDBJ databases">
        <title>Large-scale bioinformatics analysis of Bacillus genomes uncovers conserved roles of natural products in bacterial physiology.</title>
        <authorList>
            <consortium name="Agbiome Team Llc"/>
            <person name="Bleich R.M."/>
            <person name="Grubbs K.J."/>
            <person name="Santa Maria K.C."/>
            <person name="Allen S.E."/>
            <person name="Farag S."/>
            <person name="Shank E.A."/>
            <person name="Bowers A."/>
        </authorList>
    </citation>
    <scope>NUCLEOTIDE SEQUENCE [LARGE SCALE GENOMIC DNA]</scope>
    <source>
        <strain evidence="3 4">AFS060282</strain>
    </source>
</reference>
<dbReference type="Proteomes" id="UP000226257">
    <property type="component" value="Unassembled WGS sequence"/>
</dbReference>
<proteinExistence type="predicted"/>